<protein>
    <recommendedName>
        <fullName evidence="1">HNH nuclease domain-containing protein</fullName>
    </recommendedName>
</protein>
<evidence type="ECO:0000313" key="3">
    <source>
        <dbReference type="Proteomes" id="UP000077051"/>
    </source>
</evidence>
<dbReference type="VEuPathDB" id="FungiDB:MUCCIDRAFT_76927"/>
<dbReference type="Pfam" id="PF13392">
    <property type="entry name" value="HNH_3"/>
    <property type="match status" value="1"/>
</dbReference>
<dbReference type="Proteomes" id="UP000077051">
    <property type="component" value="Unassembled WGS sequence"/>
</dbReference>
<feature type="domain" description="HNH nuclease" evidence="1">
    <location>
        <begin position="114"/>
        <end position="147"/>
    </location>
</feature>
<dbReference type="SUPFAM" id="SSF54060">
    <property type="entry name" value="His-Me finger endonucleases"/>
    <property type="match status" value="1"/>
</dbReference>
<evidence type="ECO:0000259" key="1">
    <source>
        <dbReference type="Pfam" id="PF13392"/>
    </source>
</evidence>
<gene>
    <name evidence="2" type="ORF">MUCCIDRAFT_76927</name>
</gene>
<reference evidence="2 3" key="1">
    <citation type="submission" date="2015-06" db="EMBL/GenBank/DDBJ databases">
        <title>Expansion of signal transduction pathways in fungi by whole-genome duplication.</title>
        <authorList>
            <consortium name="DOE Joint Genome Institute"/>
            <person name="Corrochano L.M."/>
            <person name="Kuo A."/>
            <person name="Marcet-Houben M."/>
            <person name="Polaino S."/>
            <person name="Salamov A."/>
            <person name="Villalobos J.M."/>
            <person name="Alvarez M.I."/>
            <person name="Avalos J."/>
            <person name="Benito E.P."/>
            <person name="Benoit I."/>
            <person name="Burger G."/>
            <person name="Camino L.P."/>
            <person name="Canovas D."/>
            <person name="Cerda-Olmedo E."/>
            <person name="Cheng J.-F."/>
            <person name="Dominguez A."/>
            <person name="Elias M."/>
            <person name="Eslava A.P."/>
            <person name="Glaser F."/>
            <person name="Grimwood J."/>
            <person name="Gutierrez G."/>
            <person name="Heitman J."/>
            <person name="Henrissat B."/>
            <person name="Iturriaga E.A."/>
            <person name="Lang B.F."/>
            <person name="Lavin J.L."/>
            <person name="Lee S."/>
            <person name="Li W."/>
            <person name="Lindquist E."/>
            <person name="Lopez-Garcia S."/>
            <person name="Luque E.M."/>
            <person name="Marcos A.T."/>
            <person name="Martin J."/>
            <person name="Mccluskey K."/>
            <person name="Medina H.R."/>
            <person name="Miralles-Duran A."/>
            <person name="Miyazaki A."/>
            <person name="Munoz-Torres E."/>
            <person name="Oguiza J.A."/>
            <person name="Ohm R."/>
            <person name="Olmedo M."/>
            <person name="Orejas M."/>
            <person name="Ortiz-Castellanos L."/>
            <person name="Pisabarro A.G."/>
            <person name="Rodriguez-Romero J."/>
            <person name="Ruiz-Herrera J."/>
            <person name="Ruiz-Vazquez R."/>
            <person name="Sanz C."/>
            <person name="Schackwitz W."/>
            <person name="Schmutz J."/>
            <person name="Shahriari M."/>
            <person name="Shelest E."/>
            <person name="Silva-Franco F."/>
            <person name="Soanes D."/>
            <person name="Syed K."/>
            <person name="Tagua V.G."/>
            <person name="Talbot N.J."/>
            <person name="Thon M."/>
            <person name="De Vries R.P."/>
            <person name="Wiebenga A."/>
            <person name="Yadav J.S."/>
            <person name="Braun E.L."/>
            <person name="Baker S."/>
            <person name="Garre V."/>
            <person name="Horwitz B."/>
            <person name="Torres-Martinez S."/>
            <person name="Idnurm A."/>
            <person name="Herrera-Estrella A."/>
            <person name="Gabaldon T."/>
            <person name="Grigoriev I.V."/>
        </authorList>
    </citation>
    <scope>NUCLEOTIDE SEQUENCE [LARGE SCALE GENOMIC DNA]</scope>
    <source>
        <strain evidence="2 3">CBS 277.49</strain>
    </source>
</reference>
<accession>A0A168PSG2</accession>
<name>A0A168PSG2_MUCCL</name>
<dbReference type="InterPro" id="IPR003615">
    <property type="entry name" value="HNH_nuc"/>
</dbReference>
<evidence type="ECO:0000313" key="2">
    <source>
        <dbReference type="EMBL" id="OAD08154.1"/>
    </source>
</evidence>
<sequence length="227" mass="25695">MTVLDTFVGIDLGKREAIFVNGDITDTKLANLKHATFEEKRQYLIQQLELQNPGETFKAVDNYDNCCHSKHLVSDQGRVFSYAKTTMTLLKPQIALNEHAIIRMNEHSHTLYKIVYVAFKGPIQPRYKVVHKDGDKANNKLSNLICVLKVSSQCMPTARDGSTLYDLLEALPSKEDYDKEQWKHAKTGSLLIKELPSDYMASNLGRIKVNGSIKRQCGFGQGYIINQ</sequence>
<dbReference type="Gene3D" id="3.90.75.20">
    <property type="match status" value="1"/>
</dbReference>
<proteinExistence type="predicted"/>
<keyword evidence="3" id="KW-1185">Reference proteome</keyword>
<dbReference type="EMBL" id="AMYB01000001">
    <property type="protein sequence ID" value="OAD08154.1"/>
    <property type="molecule type" value="Genomic_DNA"/>
</dbReference>
<dbReference type="InterPro" id="IPR044925">
    <property type="entry name" value="His-Me_finger_sf"/>
</dbReference>
<dbReference type="AlphaFoldDB" id="A0A168PSG2"/>
<organism evidence="2 3">
    <name type="scientific">Mucor lusitanicus CBS 277.49</name>
    <dbReference type="NCBI Taxonomy" id="747725"/>
    <lineage>
        <taxon>Eukaryota</taxon>
        <taxon>Fungi</taxon>
        <taxon>Fungi incertae sedis</taxon>
        <taxon>Mucoromycota</taxon>
        <taxon>Mucoromycotina</taxon>
        <taxon>Mucoromycetes</taxon>
        <taxon>Mucorales</taxon>
        <taxon>Mucorineae</taxon>
        <taxon>Mucoraceae</taxon>
        <taxon>Mucor</taxon>
    </lineage>
</organism>
<comment type="caution">
    <text evidence="2">The sequence shown here is derived from an EMBL/GenBank/DDBJ whole genome shotgun (WGS) entry which is preliminary data.</text>
</comment>